<dbReference type="InterPro" id="IPR048354">
    <property type="entry name" value="TOD1_MUCI70_glycTrfase_dom"/>
</dbReference>
<sequence length="184" mass="20649">MLNATGACAAFVGLPAHRFAFGERPLATNQRLTLSLHAQEIEAASRHRSTTDSIDLLHKQVHAYTDEKAASVELEGALIDSAFFLQDQTAPQCRAHNAELGCTWLNEVACFSDRDQLSFPAVVAGKLQLTMEIQRGQKWLAAPQNWTTKQLFGKRATDRLFRDRTGVPRVVIAAPHQLHWYYHR</sequence>
<proteinExistence type="predicted"/>
<reference evidence="2" key="1">
    <citation type="submission" date="2021-01" db="EMBL/GenBank/DDBJ databases">
        <authorList>
            <person name="Corre E."/>
            <person name="Pelletier E."/>
            <person name="Niang G."/>
            <person name="Scheremetjew M."/>
            <person name="Finn R."/>
            <person name="Kale V."/>
            <person name="Holt S."/>
            <person name="Cochrane G."/>
            <person name="Meng A."/>
            <person name="Brown T."/>
            <person name="Cohen L."/>
        </authorList>
    </citation>
    <scope>NUCLEOTIDE SEQUENCE</scope>
    <source>
        <strain evidence="2">379</strain>
    </source>
</reference>
<dbReference type="EMBL" id="HBIR01005188">
    <property type="protein sequence ID" value="CAE0526851.1"/>
    <property type="molecule type" value="Transcribed_RNA"/>
</dbReference>
<feature type="domain" description="TOD1/MUCI70 glycosyltransferase-like" evidence="1">
    <location>
        <begin position="54"/>
        <end position="128"/>
    </location>
</feature>
<name>A0A7S3VZB0_EMIHU</name>
<accession>A0A7S3VZB0</accession>
<organism evidence="2">
    <name type="scientific">Emiliania huxleyi</name>
    <name type="common">Coccolithophore</name>
    <name type="synonym">Pontosphaera huxleyi</name>
    <dbReference type="NCBI Taxonomy" id="2903"/>
    <lineage>
        <taxon>Eukaryota</taxon>
        <taxon>Haptista</taxon>
        <taxon>Haptophyta</taxon>
        <taxon>Prymnesiophyceae</taxon>
        <taxon>Isochrysidales</taxon>
        <taxon>Noelaerhabdaceae</taxon>
        <taxon>Emiliania</taxon>
    </lineage>
</organism>
<protein>
    <recommendedName>
        <fullName evidence="1">TOD1/MUCI70 glycosyltransferase-like domain-containing protein</fullName>
    </recommendedName>
</protein>
<dbReference type="AlphaFoldDB" id="A0A7S3VZB0"/>
<dbReference type="Pfam" id="PF04765">
    <property type="entry name" value="TOD1_MUCI70"/>
    <property type="match status" value="1"/>
</dbReference>
<evidence type="ECO:0000313" key="2">
    <source>
        <dbReference type="EMBL" id="CAE0526851.1"/>
    </source>
</evidence>
<evidence type="ECO:0000259" key="1">
    <source>
        <dbReference type="Pfam" id="PF04765"/>
    </source>
</evidence>
<gene>
    <name evidence="2" type="ORF">EHUX00137_LOCUS3590</name>
</gene>